<protein>
    <submittedName>
        <fullName evidence="1">Uncharacterized protein</fullName>
    </submittedName>
</protein>
<keyword evidence="2" id="KW-1185">Reference proteome</keyword>
<gene>
    <name evidence="1" type="ORF">N7505_010331</name>
</gene>
<proteinExistence type="predicted"/>
<dbReference type="Proteomes" id="UP001220256">
    <property type="component" value="Unassembled WGS sequence"/>
</dbReference>
<dbReference type="EMBL" id="JAPVEB010000010">
    <property type="protein sequence ID" value="KAJ5255180.1"/>
    <property type="molecule type" value="Genomic_DNA"/>
</dbReference>
<feature type="non-terminal residue" evidence="1">
    <location>
        <position position="166"/>
    </location>
</feature>
<name>A0ABQ8W4S8_PENCH</name>
<evidence type="ECO:0000313" key="1">
    <source>
        <dbReference type="EMBL" id="KAJ5255180.1"/>
    </source>
</evidence>
<reference evidence="1 2" key="1">
    <citation type="journal article" date="2023" name="IMA Fungus">
        <title>Comparative genomic study of the Penicillium genus elucidates a diverse pangenome and 15 lateral gene transfer events.</title>
        <authorList>
            <person name="Petersen C."/>
            <person name="Sorensen T."/>
            <person name="Nielsen M.R."/>
            <person name="Sondergaard T.E."/>
            <person name="Sorensen J.L."/>
            <person name="Fitzpatrick D.A."/>
            <person name="Frisvad J.C."/>
            <person name="Nielsen K.L."/>
        </authorList>
    </citation>
    <scope>NUCLEOTIDE SEQUENCE [LARGE SCALE GENOMIC DNA]</scope>
    <source>
        <strain evidence="1 2">IBT 3361</strain>
    </source>
</reference>
<accession>A0ABQ8W4S8</accession>
<sequence>MACLFQAATRHETLAADKQSLAPSTFLLATVEISGVKHAHLLGGSPNPNLISETFISKGLLFFFQPSLQTVSSDINPPLSFRPYMFNPSPRDELPPTAISSLLTYIISPRFQFMSSNHNTSGKHNLGLKRIENPSFTTYPKSFAIALYVLSSVPQCLLLPPIVFPH</sequence>
<evidence type="ECO:0000313" key="2">
    <source>
        <dbReference type="Proteomes" id="UP001220256"/>
    </source>
</evidence>
<comment type="caution">
    <text evidence="1">The sequence shown here is derived from an EMBL/GenBank/DDBJ whole genome shotgun (WGS) entry which is preliminary data.</text>
</comment>
<organism evidence="1 2">
    <name type="scientific">Penicillium chrysogenum</name>
    <name type="common">Penicillium notatum</name>
    <dbReference type="NCBI Taxonomy" id="5076"/>
    <lineage>
        <taxon>Eukaryota</taxon>
        <taxon>Fungi</taxon>
        <taxon>Dikarya</taxon>
        <taxon>Ascomycota</taxon>
        <taxon>Pezizomycotina</taxon>
        <taxon>Eurotiomycetes</taxon>
        <taxon>Eurotiomycetidae</taxon>
        <taxon>Eurotiales</taxon>
        <taxon>Aspergillaceae</taxon>
        <taxon>Penicillium</taxon>
        <taxon>Penicillium chrysogenum species complex</taxon>
    </lineage>
</organism>